<dbReference type="Gene3D" id="1.25.40.20">
    <property type="entry name" value="Ankyrin repeat-containing domain"/>
    <property type="match status" value="1"/>
</dbReference>
<dbReference type="InterPro" id="IPR036770">
    <property type="entry name" value="Ankyrin_rpt-contain_sf"/>
</dbReference>
<comment type="caution">
    <text evidence="1">The sequence shown here is derived from an EMBL/GenBank/DDBJ whole genome shotgun (WGS) entry which is preliminary data.</text>
</comment>
<accession>X1FFX4</accession>
<sequence length="84" mass="9302">SALMLQDVGISRQVKENISRFTILRGTRSPAQRNLKMGIAAELLVAKGAYVNVEDGKGRSHLQLPKEKGHKEVVELLRKHGAKE</sequence>
<proteinExistence type="predicted"/>
<dbReference type="SUPFAM" id="SSF48403">
    <property type="entry name" value="Ankyrin repeat"/>
    <property type="match status" value="1"/>
</dbReference>
<organism evidence="1">
    <name type="scientific">marine sediment metagenome</name>
    <dbReference type="NCBI Taxonomy" id="412755"/>
    <lineage>
        <taxon>unclassified sequences</taxon>
        <taxon>metagenomes</taxon>
        <taxon>ecological metagenomes</taxon>
    </lineage>
</organism>
<feature type="non-terminal residue" evidence="1">
    <location>
        <position position="1"/>
    </location>
</feature>
<reference evidence="1" key="1">
    <citation type="journal article" date="2014" name="Front. Microbiol.">
        <title>High frequency of phylogenetically diverse reductive dehalogenase-homologous genes in deep subseafloor sedimentary metagenomes.</title>
        <authorList>
            <person name="Kawai M."/>
            <person name="Futagami T."/>
            <person name="Toyoda A."/>
            <person name="Takaki Y."/>
            <person name="Nishi S."/>
            <person name="Hori S."/>
            <person name="Arai W."/>
            <person name="Tsubouchi T."/>
            <person name="Morono Y."/>
            <person name="Uchiyama I."/>
            <person name="Ito T."/>
            <person name="Fujiyama A."/>
            <person name="Inagaki F."/>
            <person name="Takami H."/>
        </authorList>
    </citation>
    <scope>NUCLEOTIDE SEQUENCE</scope>
    <source>
        <strain evidence="1">Expedition CK06-06</strain>
    </source>
</reference>
<evidence type="ECO:0000313" key="1">
    <source>
        <dbReference type="EMBL" id="GAH44506.1"/>
    </source>
</evidence>
<gene>
    <name evidence="1" type="ORF">S03H2_19259</name>
</gene>
<dbReference type="AlphaFoldDB" id="X1FFX4"/>
<name>X1FFX4_9ZZZZ</name>
<protein>
    <submittedName>
        <fullName evidence="1">Uncharacterized protein</fullName>
    </submittedName>
</protein>
<dbReference type="EMBL" id="BARU01010046">
    <property type="protein sequence ID" value="GAH44506.1"/>
    <property type="molecule type" value="Genomic_DNA"/>
</dbReference>